<accession>A0A182QHF3</accession>
<sequence>MFLPLPPKYWELSHSALKSNAMCCEPADNTLAATPKRPAPVGPAWPQLADRVAITVCGLQCSGFSKVGLRSPQQVGLMSPFPVGLNRSSSPPGSGSAGSGGSPKHGPTPPEAATSNRDGGSAKPTYFSTSGGTWNTSVSTSVGVWSSLSDGSSSFFGRSMHSTLGSSSIKTRCTHGAIRCVTGDLMEKSELDSWLSRAMRGVHHPSGTEKQQVLPKVDIQYGDRDDDG</sequence>
<dbReference type="EnsemblMetazoa" id="AFAF010231-RA">
    <property type="protein sequence ID" value="AFAF010231-PA"/>
    <property type="gene ID" value="AFAF010231"/>
</dbReference>
<dbReference type="VEuPathDB" id="VectorBase:AFAF010231"/>
<name>A0A182QHF3_9DIPT</name>
<evidence type="ECO:0000256" key="1">
    <source>
        <dbReference type="SAM" id="MobiDB-lite"/>
    </source>
</evidence>
<evidence type="ECO:0000313" key="3">
    <source>
        <dbReference type="Proteomes" id="UP000075886"/>
    </source>
</evidence>
<dbReference type="EMBL" id="AXCN02001585">
    <property type="status" value="NOT_ANNOTATED_CDS"/>
    <property type="molecule type" value="Genomic_DNA"/>
</dbReference>
<reference evidence="2" key="2">
    <citation type="submission" date="2020-05" db="UniProtKB">
        <authorList>
            <consortium name="EnsemblMetazoa"/>
        </authorList>
    </citation>
    <scope>IDENTIFICATION</scope>
    <source>
        <strain evidence="2">FAR1</strain>
    </source>
</reference>
<feature type="region of interest" description="Disordered" evidence="1">
    <location>
        <begin position="202"/>
        <end position="228"/>
    </location>
</feature>
<evidence type="ECO:0000313" key="2">
    <source>
        <dbReference type="EnsemblMetazoa" id="AFAF010231-PA"/>
    </source>
</evidence>
<organism evidence="2 3">
    <name type="scientific">Anopheles farauti</name>
    <dbReference type="NCBI Taxonomy" id="69004"/>
    <lineage>
        <taxon>Eukaryota</taxon>
        <taxon>Metazoa</taxon>
        <taxon>Ecdysozoa</taxon>
        <taxon>Arthropoda</taxon>
        <taxon>Hexapoda</taxon>
        <taxon>Insecta</taxon>
        <taxon>Pterygota</taxon>
        <taxon>Neoptera</taxon>
        <taxon>Endopterygota</taxon>
        <taxon>Diptera</taxon>
        <taxon>Nematocera</taxon>
        <taxon>Culicoidea</taxon>
        <taxon>Culicidae</taxon>
        <taxon>Anophelinae</taxon>
        <taxon>Anopheles</taxon>
    </lineage>
</organism>
<feature type="region of interest" description="Disordered" evidence="1">
    <location>
        <begin position="80"/>
        <end position="130"/>
    </location>
</feature>
<dbReference type="Proteomes" id="UP000075886">
    <property type="component" value="Unassembled WGS sequence"/>
</dbReference>
<dbReference type="AlphaFoldDB" id="A0A182QHF3"/>
<reference evidence="3" key="1">
    <citation type="submission" date="2014-01" db="EMBL/GenBank/DDBJ databases">
        <title>The Genome Sequence of Anopheles farauti FAR1 (V2).</title>
        <authorList>
            <consortium name="The Broad Institute Genomics Platform"/>
            <person name="Neafsey D.E."/>
            <person name="Besansky N."/>
            <person name="Howell P."/>
            <person name="Walton C."/>
            <person name="Young S.K."/>
            <person name="Zeng Q."/>
            <person name="Gargeya S."/>
            <person name="Fitzgerald M."/>
            <person name="Haas B."/>
            <person name="Abouelleil A."/>
            <person name="Allen A.W."/>
            <person name="Alvarado L."/>
            <person name="Arachchi H.M."/>
            <person name="Berlin A.M."/>
            <person name="Chapman S.B."/>
            <person name="Gainer-Dewar J."/>
            <person name="Goldberg J."/>
            <person name="Griggs A."/>
            <person name="Gujja S."/>
            <person name="Hansen M."/>
            <person name="Howarth C."/>
            <person name="Imamovic A."/>
            <person name="Ireland A."/>
            <person name="Larimer J."/>
            <person name="McCowan C."/>
            <person name="Murphy C."/>
            <person name="Pearson M."/>
            <person name="Poon T.W."/>
            <person name="Priest M."/>
            <person name="Roberts A."/>
            <person name="Saif S."/>
            <person name="Shea T."/>
            <person name="Sisk P."/>
            <person name="Sykes S."/>
            <person name="Wortman J."/>
            <person name="Nusbaum C."/>
            <person name="Birren B."/>
        </authorList>
    </citation>
    <scope>NUCLEOTIDE SEQUENCE [LARGE SCALE GENOMIC DNA]</scope>
    <source>
        <strain evidence="3">FAR1</strain>
    </source>
</reference>
<proteinExistence type="predicted"/>
<protein>
    <submittedName>
        <fullName evidence="2">Uncharacterized protein</fullName>
    </submittedName>
</protein>
<keyword evidence="3" id="KW-1185">Reference proteome</keyword>